<keyword evidence="9" id="KW-0406">Ion transport</keyword>
<dbReference type="NCBIfam" id="TIGR01783">
    <property type="entry name" value="TonB-siderophor"/>
    <property type="match status" value="1"/>
</dbReference>
<dbReference type="InterPro" id="IPR010105">
    <property type="entry name" value="TonB_sidphr_rcpt"/>
</dbReference>
<keyword evidence="7 16" id="KW-0732">Signal</keyword>
<dbReference type="PANTHER" id="PTHR32552">
    <property type="entry name" value="FERRICHROME IRON RECEPTOR-RELATED"/>
    <property type="match status" value="1"/>
</dbReference>
<evidence type="ECO:0000256" key="12">
    <source>
        <dbReference type="ARBA" id="ARBA00023170"/>
    </source>
</evidence>
<protein>
    <submittedName>
        <fullName evidence="19">TonB-dependent siderophore receptor</fullName>
    </submittedName>
</protein>
<organism evidence="19 20">
    <name type="scientific">Castellaniella hirudinis</name>
    <dbReference type="NCBI Taxonomy" id="1144617"/>
    <lineage>
        <taxon>Bacteria</taxon>
        <taxon>Pseudomonadati</taxon>
        <taxon>Pseudomonadota</taxon>
        <taxon>Betaproteobacteria</taxon>
        <taxon>Burkholderiales</taxon>
        <taxon>Alcaligenaceae</taxon>
        <taxon>Castellaniella</taxon>
    </lineage>
</organism>
<evidence type="ECO:0000256" key="11">
    <source>
        <dbReference type="ARBA" id="ARBA00023136"/>
    </source>
</evidence>
<evidence type="ECO:0000256" key="10">
    <source>
        <dbReference type="ARBA" id="ARBA00023077"/>
    </source>
</evidence>
<dbReference type="PROSITE" id="PS52016">
    <property type="entry name" value="TONB_DEPENDENT_REC_3"/>
    <property type="match status" value="1"/>
</dbReference>
<evidence type="ECO:0000256" key="16">
    <source>
        <dbReference type="SAM" id="SignalP"/>
    </source>
</evidence>
<evidence type="ECO:0000256" key="9">
    <source>
        <dbReference type="ARBA" id="ARBA00023065"/>
    </source>
</evidence>
<feature type="domain" description="TonB-dependent receptor-like beta-barrel" evidence="17">
    <location>
        <begin position="252"/>
        <end position="679"/>
    </location>
</feature>
<name>A0ABV8RZ85_9BURK</name>
<evidence type="ECO:0000256" key="4">
    <source>
        <dbReference type="ARBA" id="ARBA00022452"/>
    </source>
</evidence>
<evidence type="ECO:0000256" key="13">
    <source>
        <dbReference type="ARBA" id="ARBA00023237"/>
    </source>
</evidence>
<dbReference type="InterPro" id="IPR012910">
    <property type="entry name" value="Plug_dom"/>
</dbReference>
<keyword evidence="20" id="KW-1185">Reference proteome</keyword>
<evidence type="ECO:0000256" key="2">
    <source>
        <dbReference type="ARBA" id="ARBA00009810"/>
    </source>
</evidence>
<dbReference type="Pfam" id="PF07715">
    <property type="entry name" value="Plug"/>
    <property type="match status" value="1"/>
</dbReference>
<proteinExistence type="inferred from homology"/>
<feature type="domain" description="TonB-dependent receptor plug" evidence="18">
    <location>
        <begin position="80"/>
        <end position="177"/>
    </location>
</feature>
<evidence type="ECO:0000256" key="15">
    <source>
        <dbReference type="RuleBase" id="RU003357"/>
    </source>
</evidence>
<dbReference type="Proteomes" id="UP001595756">
    <property type="component" value="Unassembled WGS sequence"/>
</dbReference>
<reference evidence="20" key="1">
    <citation type="journal article" date="2019" name="Int. J. Syst. Evol. Microbiol.">
        <title>The Global Catalogue of Microorganisms (GCM) 10K type strain sequencing project: providing services to taxonomists for standard genome sequencing and annotation.</title>
        <authorList>
            <consortium name="The Broad Institute Genomics Platform"/>
            <consortium name="The Broad Institute Genome Sequencing Center for Infectious Disease"/>
            <person name="Wu L."/>
            <person name="Ma J."/>
        </authorList>
    </citation>
    <scope>NUCLEOTIDE SEQUENCE [LARGE SCALE GENOMIC DNA]</scope>
    <source>
        <strain evidence="20">CGMCC 1.19029</strain>
    </source>
</reference>
<keyword evidence="11 14" id="KW-0472">Membrane</keyword>
<evidence type="ECO:0000256" key="1">
    <source>
        <dbReference type="ARBA" id="ARBA00004571"/>
    </source>
</evidence>
<keyword evidence="5" id="KW-0410">Iron transport</keyword>
<accession>A0ABV8RZ85</accession>
<keyword evidence="13 14" id="KW-0998">Cell outer membrane</keyword>
<evidence type="ECO:0000256" key="14">
    <source>
        <dbReference type="PROSITE-ProRule" id="PRU01360"/>
    </source>
</evidence>
<evidence type="ECO:0000256" key="6">
    <source>
        <dbReference type="ARBA" id="ARBA00022692"/>
    </source>
</evidence>
<dbReference type="Gene3D" id="2.40.170.20">
    <property type="entry name" value="TonB-dependent receptor, beta-barrel domain"/>
    <property type="match status" value="1"/>
</dbReference>
<dbReference type="EMBL" id="JBHSDY010000005">
    <property type="protein sequence ID" value="MFC4298192.1"/>
    <property type="molecule type" value="Genomic_DNA"/>
</dbReference>
<dbReference type="InterPro" id="IPR036942">
    <property type="entry name" value="Beta-barrel_TonB_sf"/>
</dbReference>
<keyword evidence="3 14" id="KW-0813">Transport</keyword>
<dbReference type="InterPro" id="IPR000531">
    <property type="entry name" value="Beta-barrel_TonB"/>
</dbReference>
<gene>
    <name evidence="19" type="ORF">ACFO0J_09095</name>
</gene>
<keyword evidence="12 19" id="KW-0675">Receptor</keyword>
<dbReference type="CDD" id="cd01347">
    <property type="entry name" value="ligand_gated_channel"/>
    <property type="match status" value="1"/>
</dbReference>
<dbReference type="SUPFAM" id="SSF56935">
    <property type="entry name" value="Porins"/>
    <property type="match status" value="1"/>
</dbReference>
<comment type="caution">
    <text evidence="19">The sequence shown here is derived from an EMBL/GenBank/DDBJ whole genome shotgun (WGS) entry which is preliminary data.</text>
</comment>
<evidence type="ECO:0000259" key="17">
    <source>
        <dbReference type="Pfam" id="PF00593"/>
    </source>
</evidence>
<evidence type="ECO:0000256" key="3">
    <source>
        <dbReference type="ARBA" id="ARBA00022448"/>
    </source>
</evidence>
<dbReference type="Gene3D" id="2.170.130.10">
    <property type="entry name" value="TonB-dependent receptor, plug domain"/>
    <property type="match status" value="1"/>
</dbReference>
<evidence type="ECO:0000259" key="18">
    <source>
        <dbReference type="Pfam" id="PF07715"/>
    </source>
</evidence>
<feature type="chain" id="PRO_5045062436" evidence="16">
    <location>
        <begin position="30"/>
        <end position="709"/>
    </location>
</feature>
<evidence type="ECO:0000256" key="7">
    <source>
        <dbReference type="ARBA" id="ARBA00022729"/>
    </source>
</evidence>
<evidence type="ECO:0000313" key="19">
    <source>
        <dbReference type="EMBL" id="MFC4298192.1"/>
    </source>
</evidence>
<evidence type="ECO:0000313" key="20">
    <source>
        <dbReference type="Proteomes" id="UP001595756"/>
    </source>
</evidence>
<dbReference type="InterPro" id="IPR037066">
    <property type="entry name" value="Plug_dom_sf"/>
</dbReference>
<dbReference type="InterPro" id="IPR039426">
    <property type="entry name" value="TonB-dep_rcpt-like"/>
</dbReference>
<comment type="similarity">
    <text evidence="2 14 15">Belongs to the TonB-dependent receptor family.</text>
</comment>
<feature type="signal peptide" evidence="16">
    <location>
        <begin position="1"/>
        <end position="29"/>
    </location>
</feature>
<keyword evidence="8" id="KW-0408">Iron</keyword>
<keyword evidence="10 15" id="KW-0798">TonB box</keyword>
<dbReference type="Pfam" id="PF00593">
    <property type="entry name" value="TonB_dep_Rec_b-barrel"/>
    <property type="match status" value="1"/>
</dbReference>
<dbReference type="RefSeq" id="WP_376812745.1">
    <property type="nucleotide sequence ID" value="NZ_JBHSDY010000005.1"/>
</dbReference>
<dbReference type="PANTHER" id="PTHR32552:SF68">
    <property type="entry name" value="FERRICHROME OUTER MEMBRANE TRANSPORTER_PHAGE RECEPTOR"/>
    <property type="match status" value="1"/>
</dbReference>
<evidence type="ECO:0000256" key="8">
    <source>
        <dbReference type="ARBA" id="ARBA00023004"/>
    </source>
</evidence>
<evidence type="ECO:0000256" key="5">
    <source>
        <dbReference type="ARBA" id="ARBA00022496"/>
    </source>
</evidence>
<keyword evidence="6 14" id="KW-0812">Transmembrane</keyword>
<comment type="subcellular location">
    <subcellularLocation>
        <location evidence="1 14">Cell outer membrane</location>
        <topology evidence="1 14">Multi-pass membrane protein</topology>
    </subcellularLocation>
</comment>
<sequence>MRKSIHSPKTWAALAATGCLALASAPGHAQNTATNAGAAGSTAATADQAANAGNGQAVKELGAVTVTGSVGDLQSLDFYAPNSSVVISAKDIENQGARKLDEALQYQAGILSEPFGGDNKVEWFKIRGFDASTSLDGTPTTPNGFFVWKPEIFGVEQVEVLKGPSALEFGASETGGAVNLVTKRPHKEESLLMNAEAGHRGRLGLGIDYNGIANEAGNVYYRIVAQARRADSMQRETDMKSYYLAPSLTMDFNDRTSLTLLTSIQREDGRPTNGFLSGYGTLIDTPYGKIDRRLNAGEPGFDHLKRTQISAGWLFSHKLSPDWTFTQNYKYSHLDIDQRNVFAWSSDNNRELLRGYSLTDGSTSNHYIDNRIKGHVRLGESVEILPVVGIDYLKSSTSGRNNGFGWAPNLDMFDPVYGQSFPVTALPYDLHTNQLGLYASAQARVGSHWNFNAGIRHDRARSDSLSSGTIAGYDASHNSVNVGAMYISDYGVSPYVSYSESFKPIAGADGHGNGYQPYEGKQKEVGIKLEPDWLDGTVTLAYFDIEEKNALVTDASNIQSQSGKRTNKGVELQGDFRITPRTGLKVSYTYNHSRQDIDGGRTIRTPLIPRHQASLWVDHRFDMPRGGALTVAAGVRYNGSTNDQKNYPGETVPSYTLLDLMARYQIDRNWAVQLNARNLADKTYVSACDFYCYYGSERTIDMQLQYQWR</sequence>
<keyword evidence="4 14" id="KW-1134">Transmembrane beta strand</keyword>